<keyword evidence="8" id="KW-1185">Reference proteome</keyword>
<proteinExistence type="predicted"/>
<name>A0A9W8N8L7_9PEZI</name>
<evidence type="ECO:0000256" key="3">
    <source>
        <dbReference type="ARBA" id="ARBA00022833"/>
    </source>
</evidence>
<dbReference type="Proteomes" id="UP001148614">
    <property type="component" value="Unassembled WGS sequence"/>
</dbReference>
<dbReference type="AlphaFoldDB" id="A0A9W8N8L7"/>
<dbReference type="PROSITE" id="PS50865">
    <property type="entry name" value="ZF_MYND_2"/>
    <property type="match status" value="1"/>
</dbReference>
<accession>A0A9W8N8L7</accession>
<dbReference type="VEuPathDB" id="FungiDB:F4678DRAFT_476847"/>
<dbReference type="SUPFAM" id="SSF144232">
    <property type="entry name" value="HIT/MYND zinc finger-like"/>
    <property type="match status" value="1"/>
</dbReference>
<evidence type="ECO:0000313" key="8">
    <source>
        <dbReference type="Proteomes" id="UP001148614"/>
    </source>
</evidence>
<evidence type="ECO:0000256" key="5">
    <source>
        <dbReference type="SAM" id="MobiDB-lite"/>
    </source>
</evidence>
<reference evidence="7" key="1">
    <citation type="submission" date="2022-07" db="EMBL/GenBank/DDBJ databases">
        <title>Genome Sequence of Xylaria arbuscula.</title>
        <authorList>
            <person name="Buettner E."/>
        </authorList>
    </citation>
    <scope>NUCLEOTIDE SEQUENCE</scope>
    <source>
        <strain evidence="7">VT107</strain>
    </source>
</reference>
<dbReference type="EMBL" id="JANPWZ010001763">
    <property type="protein sequence ID" value="KAJ3563422.1"/>
    <property type="molecule type" value="Genomic_DNA"/>
</dbReference>
<keyword evidence="1" id="KW-0479">Metal-binding</keyword>
<keyword evidence="3" id="KW-0862">Zinc</keyword>
<evidence type="ECO:0000313" key="7">
    <source>
        <dbReference type="EMBL" id="KAJ3563422.1"/>
    </source>
</evidence>
<evidence type="ECO:0000256" key="4">
    <source>
        <dbReference type="PROSITE-ProRule" id="PRU00134"/>
    </source>
</evidence>
<evidence type="ECO:0000259" key="6">
    <source>
        <dbReference type="PROSITE" id="PS50865"/>
    </source>
</evidence>
<dbReference type="GO" id="GO:0008270">
    <property type="term" value="F:zinc ion binding"/>
    <property type="evidence" value="ECO:0007669"/>
    <property type="project" value="UniProtKB-KW"/>
</dbReference>
<dbReference type="Pfam" id="PF01753">
    <property type="entry name" value="zf-MYND"/>
    <property type="match status" value="1"/>
</dbReference>
<feature type="region of interest" description="Disordered" evidence="5">
    <location>
        <begin position="1"/>
        <end position="21"/>
    </location>
</feature>
<dbReference type="Gene3D" id="6.10.140.2220">
    <property type="match status" value="1"/>
</dbReference>
<dbReference type="InterPro" id="IPR002893">
    <property type="entry name" value="Znf_MYND"/>
</dbReference>
<protein>
    <recommendedName>
        <fullName evidence="6">MYND-type domain-containing protein</fullName>
    </recommendedName>
</protein>
<comment type="caution">
    <text evidence="7">The sequence shown here is derived from an EMBL/GenBank/DDBJ whole genome shotgun (WGS) entry which is preliminary data.</text>
</comment>
<gene>
    <name evidence="7" type="ORF">NPX13_g8205</name>
</gene>
<evidence type="ECO:0000256" key="1">
    <source>
        <dbReference type="ARBA" id="ARBA00022723"/>
    </source>
</evidence>
<keyword evidence="2 4" id="KW-0863">Zinc-finger</keyword>
<feature type="domain" description="MYND-type" evidence="6">
    <location>
        <begin position="141"/>
        <end position="187"/>
    </location>
</feature>
<evidence type="ECO:0000256" key="2">
    <source>
        <dbReference type="ARBA" id="ARBA00022771"/>
    </source>
</evidence>
<sequence length="359" mass="40339">MDPVEKFFRDLPSPEADRAALDQKGDWDRDPFKQLLSTSCPFESRDPDLKIVVGLYGAFFTSLDFVTVRTALGRLALDKALIPNNGSVKSRQLKYHAWISQGRKDEEDPFNLEQSCKKQRANPVKHNHAYLPANLTEPKTCANCEKPAAMAACSGCLFKVDSHVVIKTAYCSKTCQAQHWEQHKPYCLERRKICRAVPLLYDLFVTFQKNANIEKNISAISEKHGITNVDYGDQIEPGLQGRPLFGRFPPLKAPSEEHTLAALFVFTQALCKTLEEVHVTPRNAYRPTCGGTADKFANNMYTPHFVLRATLKSGEQMAVDIGGAYVSCRMPMPTCYVAAAPTAFYLFLLQQTQAYKCHY</sequence>
<organism evidence="7 8">
    <name type="scientific">Xylaria arbuscula</name>
    <dbReference type="NCBI Taxonomy" id="114810"/>
    <lineage>
        <taxon>Eukaryota</taxon>
        <taxon>Fungi</taxon>
        <taxon>Dikarya</taxon>
        <taxon>Ascomycota</taxon>
        <taxon>Pezizomycotina</taxon>
        <taxon>Sordariomycetes</taxon>
        <taxon>Xylariomycetidae</taxon>
        <taxon>Xylariales</taxon>
        <taxon>Xylariaceae</taxon>
        <taxon>Xylaria</taxon>
    </lineage>
</organism>